<comment type="similarity">
    <text evidence="1">Belongs to the bacterial sugar transferase family.</text>
</comment>
<evidence type="ECO:0000256" key="2">
    <source>
        <dbReference type="SAM" id="Phobius"/>
    </source>
</evidence>
<accession>A0ABR8PYR5</accession>
<protein>
    <submittedName>
        <fullName evidence="4">Sugar transferase</fullName>
    </submittedName>
</protein>
<keyword evidence="5" id="KW-1185">Reference proteome</keyword>
<reference evidence="4 5" key="1">
    <citation type="submission" date="2020-08" db="EMBL/GenBank/DDBJ databases">
        <title>A Genomic Blueprint of the Chicken Gut Microbiome.</title>
        <authorList>
            <person name="Gilroy R."/>
            <person name="Ravi A."/>
            <person name="Getino M."/>
            <person name="Pursley I."/>
            <person name="Horton D.L."/>
            <person name="Alikhan N.-F."/>
            <person name="Baker D."/>
            <person name="Gharbi K."/>
            <person name="Hall N."/>
            <person name="Watson M."/>
            <person name="Adriaenssens E.M."/>
            <person name="Foster-Nyarko E."/>
            <person name="Jarju S."/>
            <person name="Secka A."/>
            <person name="Antonio M."/>
            <person name="Oren A."/>
            <person name="Chaudhuri R."/>
            <person name="La Ragione R.M."/>
            <person name="Hildebrand F."/>
            <person name="Pallen M.J."/>
        </authorList>
    </citation>
    <scope>NUCLEOTIDE SEQUENCE [LARGE SCALE GENOMIC DNA]</scope>
    <source>
        <strain evidence="4 5">Sa3CVN1</strain>
    </source>
</reference>
<dbReference type="PANTHER" id="PTHR30576">
    <property type="entry name" value="COLANIC BIOSYNTHESIS UDP-GLUCOSE LIPID CARRIER TRANSFERASE"/>
    <property type="match status" value="1"/>
</dbReference>
<dbReference type="Proteomes" id="UP000627781">
    <property type="component" value="Unassembled WGS sequence"/>
</dbReference>
<proteinExistence type="inferred from homology"/>
<dbReference type="GO" id="GO:0016740">
    <property type="term" value="F:transferase activity"/>
    <property type="evidence" value="ECO:0007669"/>
    <property type="project" value="UniProtKB-KW"/>
</dbReference>
<dbReference type="InterPro" id="IPR003362">
    <property type="entry name" value="Bact_transf"/>
</dbReference>
<feature type="transmembrane region" description="Helical" evidence="2">
    <location>
        <begin position="20"/>
        <end position="43"/>
    </location>
</feature>
<dbReference type="RefSeq" id="WP_191770196.1">
    <property type="nucleotide sequence ID" value="NZ_JACSRA010000043.1"/>
</dbReference>
<evidence type="ECO:0000259" key="3">
    <source>
        <dbReference type="Pfam" id="PF02397"/>
    </source>
</evidence>
<keyword evidence="2" id="KW-1133">Transmembrane helix</keyword>
<sequence length="209" mass="24082">MESSRSGNNTIYTKYVKRLIDFILSFIALIILLPLMIIVAVLIKVQSSGSVIFIQGRLGKDMKIFKIYKFRTMVKDALKYQKAGVEVTGNDSRITPLGKFLRRFKIDELAQLLNILKGDMSIVGPRPTLPEYREQYEEWELKRFNVKPGLTGLAQISGNIYLKREEKSMYDIKYVNNLSFVLDMKVIIKTVAIVIFGEDKFINKIDMKL</sequence>
<name>A0ABR8PYR5_9CLOT</name>
<dbReference type="Pfam" id="PF02397">
    <property type="entry name" value="Bac_transf"/>
    <property type="match status" value="1"/>
</dbReference>
<evidence type="ECO:0000313" key="5">
    <source>
        <dbReference type="Proteomes" id="UP000627781"/>
    </source>
</evidence>
<organism evidence="4 5">
    <name type="scientific">Clostridium cibarium</name>
    <dbReference type="NCBI Taxonomy" id="2762247"/>
    <lineage>
        <taxon>Bacteria</taxon>
        <taxon>Bacillati</taxon>
        <taxon>Bacillota</taxon>
        <taxon>Clostridia</taxon>
        <taxon>Eubacteriales</taxon>
        <taxon>Clostridiaceae</taxon>
        <taxon>Clostridium</taxon>
    </lineage>
</organism>
<evidence type="ECO:0000256" key="1">
    <source>
        <dbReference type="ARBA" id="ARBA00006464"/>
    </source>
</evidence>
<keyword evidence="2" id="KW-0472">Membrane</keyword>
<evidence type="ECO:0000313" key="4">
    <source>
        <dbReference type="EMBL" id="MBD7913302.1"/>
    </source>
</evidence>
<keyword evidence="2" id="KW-0812">Transmembrane</keyword>
<dbReference type="PANTHER" id="PTHR30576:SF0">
    <property type="entry name" value="UNDECAPRENYL-PHOSPHATE N-ACETYLGALACTOSAMINYL 1-PHOSPHATE TRANSFERASE-RELATED"/>
    <property type="match status" value="1"/>
</dbReference>
<dbReference type="EMBL" id="JACSRA010000043">
    <property type="protein sequence ID" value="MBD7913302.1"/>
    <property type="molecule type" value="Genomic_DNA"/>
</dbReference>
<comment type="caution">
    <text evidence="4">The sequence shown here is derived from an EMBL/GenBank/DDBJ whole genome shotgun (WGS) entry which is preliminary data.</text>
</comment>
<feature type="domain" description="Bacterial sugar transferase" evidence="3">
    <location>
        <begin position="17"/>
        <end position="195"/>
    </location>
</feature>
<gene>
    <name evidence="4" type="ORF">H9661_18265</name>
</gene>
<keyword evidence="4" id="KW-0808">Transferase</keyword>